<protein>
    <submittedName>
        <fullName evidence="1">Uncharacterized protein</fullName>
    </submittedName>
</protein>
<comment type="caution">
    <text evidence="1">The sequence shown here is derived from an EMBL/GenBank/DDBJ whole genome shotgun (WGS) entry which is preliminary data.</text>
</comment>
<dbReference type="Proteomes" id="UP000287651">
    <property type="component" value="Unassembled WGS sequence"/>
</dbReference>
<organism evidence="1 2">
    <name type="scientific">Ensete ventricosum</name>
    <name type="common">Abyssinian banana</name>
    <name type="synonym">Musa ensete</name>
    <dbReference type="NCBI Taxonomy" id="4639"/>
    <lineage>
        <taxon>Eukaryota</taxon>
        <taxon>Viridiplantae</taxon>
        <taxon>Streptophyta</taxon>
        <taxon>Embryophyta</taxon>
        <taxon>Tracheophyta</taxon>
        <taxon>Spermatophyta</taxon>
        <taxon>Magnoliopsida</taxon>
        <taxon>Liliopsida</taxon>
        <taxon>Zingiberales</taxon>
        <taxon>Musaceae</taxon>
        <taxon>Ensete</taxon>
    </lineage>
</organism>
<name>A0A426XWB4_ENSVE</name>
<evidence type="ECO:0000313" key="2">
    <source>
        <dbReference type="Proteomes" id="UP000287651"/>
    </source>
</evidence>
<sequence length="215" mass="23593">MIGCRSRDCFAPDRKSGFATELVQESGRLHGLPQPGVMAAPCRVGSPGSGPQVTPFTEMPSGEPVVELSTARSASVSAGRALLVQAHVRQFAHGRLDTEVELDWMGGTLGSGSGGRQLAWWSSVLWVEKEEHDRIHDTCRFKGRKQRRRLSDLDSSLYPSLVLLSLLRSGRRRAMGDETSSKFTRICVFCGSNSGNRTVFREAALDLGHELVRPR</sequence>
<proteinExistence type="predicted"/>
<dbReference type="AlphaFoldDB" id="A0A426XWB4"/>
<accession>A0A426XWB4</accession>
<reference evidence="1 2" key="1">
    <citation type="journal article" date="2014" name="Agronomy (Basel)">
        <title>A Draft Genome Sequence for Ensete ventricosum, the Drought-Tolerant Tree Against Hunger.</title>
        <authorList>
            <person name="Harrison J."/>
            <person name="Moore K.A."/>
            <person name="Paszkiewicz K."/>
            <person name="Jones T."/>
            <person name="Grant M."/>
            <person name="Ambacheew D."/>
            <person name="Muzemil S."/>
            <person name="Studholme D.J."/>
        </authorList>
    </citation>
    <scope>NUCLEOTIDE SEQUENCE [LARGE SCALE GENOMIC DNA]</scope>
</reference>
<evidence type="ECO:0000313" key="1">
    <source>
        <dbReference type="EMBL" id="RRT43799.1"/>
    </source>
</evidence>
<gene>
    <name evidence="1" type="ORF">B296_00056168</name>
</gene>
<dbReference type="EMBL" id="AMZH03016902">
    <property type="protein sequence ID" value="RRT43799.1"/>
    <property type="molecule type" value="Genomic_DNA"/>
</dbReference>
<dbReference type="Gene3D" id="3.40.50.450">
    <property type="match status" value="1"/>
</dbReference>